<evidence type="ECO:0000313" key="2">
    <source>
        <dbReference type="Proteomes" id="UP000005396"/>
    </source>
</evidence>
<dbReference type="PROSITE" id="PS51257">
    <property type="entry name" value="PROKAR_LIPOPROTEIN"/>
    <property type="match status" value="1"/>
</dbReference>
<reference evidence="1 2" key="1">
    <citation type="submission" date="2007-08" db="EMBL/GenBank/DDBJ databases">
        <authorList>
            <person name="Fulton L."/>
            <person name="Clifton S."/>
            <person name="Fulton B."/>
            <person name="Xu J."/>
            <person name="Minx P."/>
            <person name="Pepin K.H."/>
            <person name="Johnson M."/>
            <person name="Thiruvilangam P."/>
            <person name="Bhonagiri V."/>
            <person name="Nash W.E."/>
            <person name="Mardis E.R."/>
            <person name="Wilson R.K."/>
        </authorList>
    </citation>
    <scope>NUCLEOTIDE SEQUENCE [LARGE SCALE GENOMIC DNA]</scope>
    <source>
        <strain evidence="2">ATCC BAA-613 / DSM 15670 / CCUG 46953 / JCM 12243 / WAL 16351</strain>
    </source>
</reference>
<comment type="caution">
    <text evidence="1">The sequence shown here is derived from an EMBL/GenBank/DDBJ whole genome shotgun (WGS) entry which is preliminary data.</text>
</comment>
<dbReference type="Proteomes" id="UP000005396">
    <property type="component" value="Unassembled WGS sequence"/>
</dbReference>
<evidence type="ECO:0000313" key="1">
    <source>
        <dbReference type="EMBL" id="EDP15874.1"/>
    </source>
</evidence>
<dbReference type="HOGENOM" id="CLU_173877_0_0_9"/>
<accession>A8RUK4</accession>
<dbReference type="eggNOG" id="ENOG5030GVP">
    <property type="taxonomic scope" value="Bacteria"/>
</dbReference>
<dbReference type="EMBL" id="ABCC02000033">
    <property type="protein sequence ID" value="EDP15874.1"/>
    <property type="molecule type" value="Genomic_DNA"/>
</dbReference>
<sequence>MKAVAALNIPIQMFGACSTLGDMTPLWFRYENKEHGIITVKIESIVSSREEKFCGMEHISFVCWAVAEGQRRLIELRYRISTHKWSFFRTLS</sequence>
<dbReference type="PaxDb" id="411902-CLOBOL_04045"/>
<gene>
    <name evidence="1" type="ORF">CLOBOL_04045</name>
</gene>
<organism evidence="1 2">
    <name type="scientific">Enterocloster bolteae (strain ATCC BAA-613 / DSM 15670 / CCUG 46953 / JCM 12243 / WAL 16351)</name>
    <name type="common">Clostridium bolteae</name>
    <dbReference type="NCBI Taxonomy" id="411902"/>
    <lineage>
        <taxon>Bacteria</taxon>
        <taxon>Bacillati</taxon>
        <taxon>Bacillota</taxon>
        <taxon>Clostridia</taxon>
        <taxon>Lachnospirales</taxon>
        <taxon>Lachnospiraceae</taxon>
        <taxon>Enterocloster</taxon>
    </lineage>
</organism>
<name>A8RUK4_ENTBW</name>
<dbReference type="AlphaFoldDB" id="A8RUK4"/>
<reference evidence="1 2" key="2">
    <citation type="submission" date="2007-09" db="EMBL/GenBank/DDBJ databases">
        <title>Draft genome sequence of Clostridium bolteae (ATCC BAA-613).</title>
        <authorList>
            <person name="Sudarsanam P."/>
            <person name="Ley R."/>
            <person name="Guruge J."/>
            <person name="Turnbaugh P.J."/>
            <person name="Mahowald M."/>
            <person name="Liep D."/>
            <person name="Gordon J."/>
        </authorList>
    </citation>
    <scope>NUCLEOTIDE SEQUENCE [LARGE SCALE GENOMIC DNA]</scope>
    <source>
        <strain evidence="2">ATCC BAA-613 / DSM 15670 / CCUG 46953 / JCM 12243 / WAL 16351</strain>
    </source>
</reference>
<protein>
    <submittedName>
        <fullName evidence="1">Uncharacterized protein</fullName>
    </submittedName>
</protein>
<proteinExistence type="predicted"/>